<dbReference type="Proteomes" id="UP000297280">
    <property type="component" value="Unassembled WGS sequence"/>
</dbReference>
<organism evidence="1 2">
    <name type="scientific">Botrytis porri</name>
    <dbReference type="NCBI Taxonomy" id="87229"/>
    <lineage>
        <taxon>Eukaryota</taxon>
        <taxon>Fungi</taxon>
        <taxon>Dikarya</taxon>
        <taxon>Ascomycota</taxon>
        <taxon>Pezizomycotina</taxon>
        <taxon>Leotiomycetes</taxon>
        <taxon>Helotiales</taxon>
        <taxon>Sclerotiniaceae</taxon>
        <taxon>Botrytis</taxon>
    </lineage>
</organism>
<name>A0A4Z1K7Y6_9HELO</name>
<comment type="caution">
    <text evidence="1">The sequence shown here is derived from an EMBL/GenBank/DDBJ whole genome shotgun (WGS) entry which is preliminary data.</text>
</comment>
<proteinExistence type="predicted"/>
<keyword evidence="2" id="KW-1185">Reference proteome</keyword>
<gene>
    <name evidence="1" type="ORF">BPOR_1024g00030</name>
</gene>
<dbReference type="AlphaFoldDB" id="A0A4Z1K7Y6"/>
<accession>A0A4Z1K7Y6</accession>
<evidence type="ECO:0000313" key="2">
    <source>
        <dbReference type="Proteomes" id="UP000297280"/>
    </source>
</evidence>
<evidence type="ECO:0000313" key="1">
    <source>
        <dbReference type="EMBL" id="TGO81768.1"/>
    </source>
</evidence>
<dbReference type="EMBL" id="PQXO01001018">
    <property type="protein sequence ID" value="TGO81768.1"/>
    <property type="molecule type" value="Genomic_DNA"/>
</dbReference>
<protein>
    <submittedName>
        <fullName evidence="1">Uncharacterized protein</fullName>
    </submittedName>
</protein>
<reference evidence="1 2" key="1">
    <citation type="submission" date="2017-12" db="EMBL/GenBank/DDBJ databases">
        <title>Comparative genomics of Botrytis spp.</title>
        <authorList>
            <person name="Valero-Jimenez C.A."/>
            <person name="Tapia P."/>
            <person name="Veloso J."/>
            <person name="Silva-Moreno E."/>
            <person name="Staats M."/>
            <person name="Valdes J.H."/>
            <person name="Van Kan J.A.L."/>
        </authorList>
    </citation>
    <scope>NUCLEOTIDE SEQUENCE [LARGE SCALE GENOMIC DNA]</scope>
    <source>
        <strain evidence="1 2">MUCL3349</strain>
    </source>
</reference>
<sequence length="75" mass="8713">MYSIGFISFYQMRRQRADDLHMKGIQNAGVRDPKDWERVFASVDARSKLFQVGTVDGSELSTIYVTWEGEDMFEV</sequence>